<dbReference type="InterPro" id="IPR048716">
    <property type="entry name" value="Phosphatase-like_N"/>
</dbReference>
<feature type="domain" description="Phosphotyrosine protein phosphatase I" evidence="2">
    <location>
        <begin position="88"/>
        <end position="213"/>
    </location>
</feature>
<dbReference type="RefSeq" id="WP_091294604.1">
    <property type="nucleotide sequence ID" value="NZ_FMDN01000006.1"/>
</dbReference>
<keyword evidence="4" id="KW-1185">Reference proteome</keyword>
<dbReference type="GO" id="GO:0046685">
    <property type="term" value="P:response to arsenic-containing substance"/>
    <property type="evidence" value="ECO:0007669"/>
    <property type="project" value="UniProtKB-KW"/>
</dbReference>
<sequence>MTDTRPHLRADLSVDQQLALRTAATRLAAEFDGSYGAETVERFLHASYDQFATDSSIPHYLPLLAERFTRQRLHALARVEGHHRDGRPVVLFLCTHNAGRSQMALGFLTHLAGDRAVAWSGGSEPGNQVSPAAVAAMAERGIDISEEFPKPWTDEVVRAADVVVTMGCGDACPVFPGTRYENWDLDDPAGLDLAGVRPIRDEIERRVRRLLDELRITTP</sequence>
<dbReference type="Gene3D" id="1.10.8.1060">
    <property type="entry name" value="Corynebacterium glutamicum thioredoxin-dependent arsenate reductase, N-terminal domain"/>
    <property type="match status" value="1"/>
</dbReference>
<name>A0A1C5HVP9_9ACTN</name>
<proteinExistence type="predicted"/>
<evidence type="ECO:0000259" key="2">
    <source>
        <dbReference type="SMART" id="SM00226"/>
    </source>
</evidence>
<evidence type="ECO:0000313" key="3">
    <source>
        <dbReference type="EMBL" id="SCG49691.1"/>
    </source>
</evidence>
<dbReference type="SMART" id="SM00226">
    <property type="entry name" value="LMWPc"/>
    <property type="match status" value="1"/>
</dbReference>
<organism evidence="3 4">
    <name type="scientific">Micromonospora halophytica</name>
    <dbReference type="NCBI Taxonomy" id="47864"/>
    <lineage>
        <taxon>Bacteria</taxon>
        <taxon>Bacillati</taxon>
        <taxon>Actinomycetota</taxon>
        <taxon>Actinomycetes</taxon>
        <taxon>Micromonosporales</taxon>
        <taxon>Micromonosporaceae</taxon>
        <taxon>Micromonospora</taxon>
    </lineage>
</organism>
<evidence type="ECO:0000256" key="1">
    <source>
        <dbReference type="ARBA" id="ARBA00022849"/>
    </source>
</evidence>
<dbReference type="SUPFAM" id="SSF52788">
    <property type="entry name" value="Phosphotyrosine protein phosphatases I"/>
    <property type="match status" value="1"/>
</dbReference>
<dbReference type="CDD" id="cd16345">
    <property type="entry name" value="LMWP_ArsC"/>
    <property type="match status" value="1"/>
</dbReference>
<dbReference type="Pfam" id="PF21234">
    <property type="entry name" value="Phosphatase-like_N"/>
    <property type="match status" value="1"/>
</dbReference>
<protein>
    <submittedName>
        <fullName evidence="3">Protein-tyrosine-phosphatase</fullName>
    </submittedName>
</protein>
<dbReference type="PANTHER" id="PTHR43428:SF1">
    <property type="entry name" value="ARSENATE REDUCTASE"/>
    <property type="match status" value="1"/>
</dbReference>
<dbReference type="InterPro" id="IPR023485">
    <property type="entry name" value="Ptyr_pPase"/>
</dbReference>
<dbReference type="PANTHER" id="PTHR43428">
    <property type="entry name" value="ARSENATE REDUCTASE"/>
    <property type="match status" value="1"/>
</dbReference>
<reference evidence="4" key="1">
    <citation type="submission" date="2016-06" db="EMBL/GenBank/DDBJ databases">
        <authorList>
            <person name="Varghese N."/>
        </authorList>
    </citation>
    <scope>NUCLEOTIDE SEQUENCE [LARGE SCALE GENOMIC DNA]</scope>
    <source>
        <strain evidence="4">DSM 43171</strain>
    </source>
</reference>
<dbReference type="OrthoDB" id="9799372at2"/>
<dbReference type="InterPro" id="IPR036196">
    <property type="entry name" value="Ptyr_pPase_sf"/>
</dbReference>
<keyword evidence="1" id="KW-0059">Arsenical resistance</keyword>
<dbReference type="EMBL" id="FMDN01000006">
    <property type="protein sequence ID" value="SCG49691.1"/>
    <property type="molecule type" value="Genomic_DNA"/>
</dbReference>
<dbReference type="AlphaFoldDB" id="A0A1C5HVP9"/>
<accession>A0A1C5HVP9</accession>
<dbReference type="STRING" id="47864.GA0070560_10664"/>
<dbReference type="Pfam" id="PF01451">
    <property type="entry name" value="LMWPc"/>
    <property type="match status" value="1"/>
</dbReference>
<dbReference type="NCBIfam" id="NF046112">
    <property type="entry name" value="MSMEG_6209_Nter"/>
    <property type="match status" value="1"/>
</dbReference>
<dbReference type="Gene3D" id="3.40.50.2300">
    <property type="match status" value="1"/>
</dbReference>
<gene>
    <name evidence="3" type="ORF">GA0070560_10664</name>
</gene>
<dbReference type="Proteomes" id="UP000199408">
    <property type="component" value="Unassembled WGS sequence"/>
</dbReference>
<evidence type="ECO:0000313" key="4">
    <source>
        <dbReference type="Proteomes" id="UP000199408"/>
    </source>
</evidence>